<evidence type="ECO:0000256" key="1">
    <source>
        <dbReference type="SAM" id="MobiDB-lite"/>
    </source>
</evidence>
<gene>
    <name evidence="3" type="ORF">H9894_04525</name>
</gene>
<dbReference type="EMBL" id="DXHV01000048">
    <property type="protein sequence ID" value="HIW00435.1"/>
    <property type="molecule type" value="Genomic_DNA"/>
</dbReference>
<dbReference type="InterPro" id="IPR016181">
    <property type="entry name" value="Acyl_CoA_acyltransferase"/>
</dbReference>
<feature type="domain" description="N-acetyltransferase" evidence="2">
    <location>
        <begin position="90"/>
        <end position="234"/>
    </location>
</feature>
<reference evidence="3" key="2">
    <citation type="submission" date="2021-04" db="EMBL/GenBank/DDBJ databases">
        <authorList>
            <person name="Gilroy R."/>
        </authorList>
    </citation>
    <scope>NUCLEOTIDE SEQUENCE</scope>
    <source>
        <strain evidence="3">ChiHecec2B26-446</strain>
    </source>
</reference>
<sequence length="234" mass="25452">MNTAFSFRPATARDFPAILALQNAVLPLLPEEQFFPDGPDFWQHCLQRGGCMLLALAHSLPEDASVTGICAGSGEGREACVPSGTPKLSVILPRVPPEAEEEAESQADPGADRKDNREGQAFLAGYFLLHCPLAGDKDNLGRDIGLQPGGDELGLVAHLELVLVHPLFHGQHLATTMGSLLLERARSLGRKYVCATVWPRNLASLRMLQHLGLRERCTKLKYGGLERAIMAREL</sequence>
<organism evidence="3 4">
    <name type="scientific">Candidatus Desulfovibrio intestinipullorum</name>
    <dbReference type="NCBI Taxonomy" id="2838536"/>
    <lineage>
        <taxon>Bacteria</taxon>
        <taxon>Pseudomonadati</taxon>
        <taxon>Thermodesulfobacteriota</taxon>
        <taxon>Desulfovibrionia</taxon>
        <taxon>Desulfovibrionales</taxon>
        <taxon>Desulfovibrionaceae</taxon>
        <taxon>Desulfovibrio</taxon>
    </lineage>
</organism>
<protein>
    <submittedName>
        <fullName evidence="3">GNAT family N-acetyltransferase</fullName>
    </submittedName>
</protein>
<feature type="region of interest" description="Disordered" evidence="1">
    <location>
        <begin position="95"/>
        <end position="115"/>
    </location>
</feature>
<proteinExistence type="predicted"/>
<dbReference type="Pfam" id="PF13302">
    <property type="entry name" value="Acetyltransf_3"/>
    <property type="match status" value="1"/>
</dbReference>
<dbReference type="InterPro" id="IPR000182">
    <property type="entry name" value="GNAT_dom"/>
</dbReference>
<accession>A0A9D1PX13</accession>
<evidence type="ECO:0000313" key="4">
    <source>
        <dbReference type="Proteomes" id="UP000886752"/>
    </source>
</evidence>
<name>A0A9D1PX13_9BACT</name>
<dbReference type="Proteomes" id="UP000886752">
    <property type="component" value="Unassembled WGS sequence"/>
</dbReference>
<dbReference type="SUPFAM" id="SSF55729">
    <property type="entry name" value="Acyl-CoA N-acyltransferases (Nat)"/>
    <property type="match status" value="1"/>
</dbReference>
<dbReference type="AlphaFoldDB" id="A0A9D1PX13"/>
<evidence type="ECO:0000259" key="2">
    <source>
        <dbReference type="PROSITE" id="PS51186"/>
    </source>
</evidence>
<comment type="caution">
    <text evidence="3">The sequence shown here is derived from an EMBL/GenBank/DDBJ whole genome shotgun (WGS) entry which is preliminary data.</text>
</comment>
<evidence type="ECO:0000313" key="3">
    <source>
        <dbReference type="EMBL" id="HIW00435.1"/>
    </source>
</evidence>
<dbReference type="PROSITE" id="PS51186">
    <property type="entry name" value="GNAT"/>
    <property type="match status" value="1"/>
</dbReference>
<dbReference type="Gene3D" id="3.40.630.30">
    <property type="match status" value="1"/>
</dbReference>
<dbReference type="GO" id="GO:0016747">
    <property type="term" value="F:acyltransferase activity, transferring groups other than amino-acyl groups"/>
    <property type="evidence" value="ECO:0007669"/>
    <property type="project" value="InterPro"/>
</dbReference>
<reference evidence="3" key="1">
    <citation type="journal article" date="2021" name="PeerJ">
        <title>Extensive microbial diversity within the chicken gut microbiome revealed by metagenomics and culture.</title>
        <authorList>
            <person name="Gilroy R."/>
            <person name="Ravi A."/>
            <person name="Getino M."/>
            <person name="Pursley I."/>
            <person name="Horton D.L."/>
            <person name="Alikhan N.F."/>
            <person name="Baker D."/>
            <person name="Gharbi K."/>
            <person name="Hall N."/>
            <person name="Watson M."/>
            <person name="Adriaenssens E.M."/>
            <person name="Foster-Nyarko E."/>
            <person name="Jarju S."/>
            <person name="Secka A."/>
            <person name="Antonio M."/>
            <person name="Oren A."/>
            <person name="Chaudhuri R.R."/>
            <person name="La Ragione R."/>
            <person name="Hildebrand F."/>
            <person name="Pallen M.J."/>
        </authorList>
    </citation>
    <scope>NUCLEOTIDE SEQUENCE</scope>
    <source>
        <strain evidence="3">ChiHecec2B26-446</strain>
    </source>
</reference>